<dbReference type="KEGG" id="amx:AM2010_1543"/>
<gene>
    <name evidence="2" type="ORF">AM2010_1543</name>
</gene>
<reference evidence="2 3" key="1">
    <citation type="submission" date="2015-06" db="EMBL/GenBank/DDBJ databases">
        <authorList>
            <person name="Kim K.M."/>
        </authorList>
    </citation>
    <scope>NUCLEOTIDE SEQUENCE [LARGE SCALE GENOMIC DNA]</scope>
    <source>
        <strain evidence="2 3">KCTC 22370</strain>
    </source>
</reference>
<keyword evidence="1" id="KW-0812">Transmembrane</keyword>
<dbReference type="Proteomes" id="UP000037643">
    <property type="component" value="Chromosome"/>
</dbReference>
<evidence type="ECO:0000313" key="2">
    <source>
        <dbReference type="EMBL" id="AKM07613.1"/>
    </source>
</evidence>
<dbReference type="Pfam" id="PF11804">
    <property type="entry name" value="DUF3325"/>
    <property type="match status" value="1"/>
</dbReference>
<name>A0A0G3XB86_9SPHN</name>
<feature type="transmembrane region" description="Helical" evidence="1">
    <location>
        <begin position="6"/>
        <end position="22"/>
    </location>
</feature>
<feature type="transmembrane region" description="Helical" evidence="1">
    <location>
        <begin position="43"/>
        <end position="60"/>
    </location>
</feature>
<dbReference type="RefSeq" id="WP_047806593.1">
    <property type="nucleotide sequence ID" value="NZ_CP011805.1"/>
</dbReference>
<evidence type="ECO:0008006" key="4">
    <source>
        <dbReference type="Google" id="ProtNLM"/>
    </source>
</evidence>
<protein>
    <recommendedName>
        <fullName evidence="4">DUF3325 domain-containing protein</fullName>
    </recommendedName>
</protein>
<dbReference type="PATRIC" id="fig|543877.4.peg.1569"/>
<evidence type="ECO:0000313" key="3">
    <source>
        <dbReference type="Proteomes" id="UP000037643"/>
    </source>
</evidence>
<dbReference type="OrthoDB" id="7508262at2"/>
<keyword evidence="1" id="KW-1133">Transmembrane helix</keyword>
<keyword evidence="1" id="KW-0472">Membrane</keyword>
<dbReference type="EMBL" id="CP011805">
    <property type="protein sequence ID" value="AKM07613.1"/>
    <property type="molecule type" value="Genomic_DNA"/>
</dbReference>
<accession>A0A0G3XB86</accession>
<proteinExistence type="predicted"/>
<keyword evidence="3" id="KW-1185">Reference proteome</keyword>
<dbReference type="AlphaFoldDB" id="A0A0G3XB86"/>
<feature type="transmembrane region" description="Helical" evidence="1">
    <location>
        <begin position="66"/>
        <end position="86"/>
    </location>
</feature>
<dbReference type="InterPro" id="IPR021762">
    <property type="entry name" value="DUF3325"/>
</dbReference>
<evidence type="ECO:0000256" key="1">
    <source>
        <dbReference type="SAM" id="Phobius"/>
    </source>
</evidence>
<dbReference type="STRING" id="543877.AM2010_1543"/>
<organism evidence="2 3">
    <name type="scientific">Pelagerythrobacter marensis</name>
    <dbReference type="NCBI Taxonomy" id="543877"/>
    <lineage>
        <taxon>Bacteria</taxon>
        <taxon>Pseudomonadati</taxon>
        <taxon>Pseudomonadota</taxon>
        <taxon>Alphaproteobacteria</taxon>
        <taxon>Sphingomonadales</taxon>
        <taxon>Erythrobacteraceae</taxon>
        <taxon>Pelagerythrobacter</taxon>
    </lineage>
</organism>
<sequence>MIHVLILFLAFLGFAMLAVAMQRHQRAIAGRQLSNRERRLMRTGGWLAIVAGLLLAMASLGPAYGAIAWLGHLSIASWGVVAVLIWRARPS</sequence>